<keyword evidence="2 4" id="KW-0238">DNA-binding</keyword>
<dbReference type="RefSeq" id="WP_380828436.1">
    <property type="nucleotide sequence ID" value="NZ_JBHTCG010000013.1"/>
</dbReference>
<evidence type="ECO:0000313" key="6">
    <source>
        <dbReference type="EMBL" id="MFC7384617.1"/>
    </source>
</evidence>
<dbReference type="InterPro" id="IPR001647">
    <property type="entry name" value="HTH_TetR"/>
</dbReference>
<feature type="domain" description="HTH tetR-type" evidence="5">
    <location>
        <begin position="17"/>
        <end position="77"/>
    </location>
</feature>
<evidence type="ECO:0000256" key="2">
    <source>
        <dbReference type="ARBA" id="ARBA00023125"/>
    </source>
</evidence>
<dbReference type="EMBL" id="JBHTCG010000013">
    <property type="protein sequence ID" value="MFC7384617.1"/>
    <property type="molecule type" value="Genomic_DNA"/>
</dbReference>
<keyword evidence="1" id="KW-0805">Transcription regulation</keyword>
<dbReference type="Proteomes" id="UP001596496">
    <property type="component" value="Unassembled WGS sequence"/>
</dbReference>
<dbReference type="InterPro" id="IPR050109">
    <property type="entry name" value="HTH-type_TetR-like_transc_reg"/>
</dbReference>
<organism evidence="6 7">
    <name type="scientific">Sphaerisporangium rhizosphaerae</name>
    <dbReference type="NCBI Taxonomy" id="2269375"/>
    <lineage>
        <taxon>Bacteria</taxon>
        <taxon>Bacillati</taxon>
        <taxon>Actinomycetota</taxon>
        <taxon>Actinomycetes</taxon>
        <taxon>Streptosporangiales</taxon>
        <taxon>Streptosporangiaceae</taxon>
        <taxon>Sphaerisporangium</taxon>
    </lineage>
</organism>
<dbReference type="InterPro" id="IPR041347">
    <property type="entry name" value="MftR_C"/>
</dbReference>
<keyword evidence="7" id="KW-1185">Reference proteome</keyword>
<feature type="DNA-binding region" description="H-T-H motif" evidence="4">
    <location>
        <begin position="40"/>
        <end position="59"/>
    </location>
</feature>
<evidence type="ECO:0000256" key="1">
    <source>
        <dbReference type="ARBA" id="ARBA00023015"/>
    </source>
</evidence>
<dbReference type="PANTHER" id="PTHR30055:SF238">
    <property type="entry name" value="MYCOFACTOCIN BIOSYNTHESIS TRANSCRIPTIONAL REGULATOR MFTR-RELATED"/>
    <property type="match status" value="1"/>
</dbReference>
<dbReference type="PROSITE" id="PS50977">
    <property type="entry name" value="HTH_TETR_2"/>
    <property type="match status" value="1"/>
</dbReference>
<protein>
    <submittedName>
        <fullName evidence="6">TetR family transcriptional regulator</fullName>
    </submittedName>
</protein>
<reference evidence="7" key="1">
    <citation type="journal article" date="2019" name="Int. J. Syst. Evol. Microbiol.">
        <title>The Global Catalogue of Microorganisms (GCM) 10K type strain sequencing project: providing services to taxonomists for standard genome sequencing and annotation.</title>
        <authorList>
            <consortium name="The Broad Institute Genomics Platform"/>
            <consortium name="The Broad Institute Genome Sequencing Center for Infectious Disease"/>
            <person name="Wu L."/>
            <person name="Ma J."/>
        </authorList>
    </citation>
    <scope>NUCLEOTIDE SEQUENCE [LARGE SCALE GENOMIC DNA]</scope>
    <source>
        <strain evidence="7">CECT 7649</strain>
    </source>
</reference>
<sequence>MRTRQTAGTGLRARKKLTTRQALARAALQLAVERGPGNVRREDIAAAVDVSLRTFNNYFSGKEDAIVWLAVERAAGIGARLRDRPAEEPLGEALIAAFAEQHTQAAPSREWIAQIRVIVSEPELRGAYLKALAEIESVLAEAIAERIGADVRHDLHPRVVAAAACAAERAAIGYWLESDAAVPLAEVVREAIGQVAR</sequence>
<dbReference type="Pfam" id="PF17754">
    <property type="entry name" value="TetR_C_14"/>
    <property type="match status" value="1"/>
</dbReference>
<dbReference type="InterPro" id="IPR009057">
    <property type="entry name" value="Homeodomain-like_sf"/>
</dbReference>
<gene>
    <name evidence="6" type="ORF">ACFQSB_20560</name>
</gene>
<dbReference type="Gene3D" id="1.10.10.60">
    <property type="entry name" value="Homeodomain-like"/>
    <property type="match status" value="1"/>
</dbReference>
<dbReference type="SUPFAM" id="SSF46689">
    <property type="entry name" value="Homeodomain-like"/>
    <property type="match status" value="1"/>
</dbReference>
<dbReference type="PANTHER" id="PTHR30055">
    <property type="entry name" value="HTH-TYPE TRANSCRIPTIONAL REGULATOR RUTR"/>
    <property type="match status" value="1"/>
</dbReference>
<dbReference type="Gene3D" id="1.10.357.10">
    <property type="entry name" value="Tetracycline Repressor, domain 2"/>
    <property type="match status" value="1"/>
</dbReference>
<comment type="caution">
    <text evidence="6">The sequence shown here is derived from an EMBL/GenBank/DDBJ whole genome shotgun (WGS) entry which is preliminary data.</text>
</comment>
<accession>A0ABW2P4Q1</accession>
<evidence type="ECO:0000313" key="7">
    <source>
        <dbReference type="Proteomes" id="UP001596496"/>
    </source>
</evidence>
<dbReference type="Pfam" id="PF00440">
    <property type="entry name" value="TetR_N"/>
    <property type="match status" value="1"/>
</dbReference>
<keyword evidence="3" id="KW-0804">Transcription</keyword>
<evidence type="ECO:0000259" key="5">
    <source>
        <dbReference type="PROSITE" id="PS50977"/>
    </source>
</evidence>
<proteinExistence type="predicted"/>
<evidence type="ECO:0000256" key="4">
    <source>
        <dbReference type="PROSITE-ProRule" id="PRU00335"/>
    </source>
</evidence>
<evidence type="ECO:0000256" key="3">
    <source>
        <dbReference type="ARBA" id="ARBA00023163"/>
    </source>
</evidence>
<name>A0ABW2P4Q1_9ACTN</name>